<dbReference type="AlphaFoldDB" id="A0A177T4X3"/>
<name>A0A177T4X3_9BASI</name>
<sequence length="103" mass="10417">MVTTRSQSQALSAAALALVQAANRYNAARAAAHSGDDIANVLAAHGVNIGAVHQPNLVHDAPEAQNPAHGPAAVDEPADPAHNPAPMDELAEDESTAEESASP</sequence>
<dbReference type="EMBL" id="LWDF02000860">
    <property type="protein sequence ID" value="KAE8241744.1"/>
    <property type="molecule type" value="Genomic_DNA"/>
</dbReference>
<reference evidence="1" key="2">
    <citation type="journal article" date="2019" name="IMA Fungus">
        <title>Genome sequencing and comparison of five Tilletia species to identify candidate genes for the detection of regulated species infecting wheat.</title>
        <authorList>
            <person name="Nguyen H.D.T."/>
            <person name="Sultana T."/>
            <person name="Kesanakurti P."/>
            <person name="Hambleton S."/>
        </authorList>
    </citation>
    <scope>NUCLEOTIDE SEQUENCE</scope>
    <source>
        <strain evidence="1">DAOMC 236416</strain>
    </source>
</reference>
<evidence type="ECO:0000313" key="1">
    <source>
        <dbReference type="EMBL" id="KAE8241744.1"/>
    </source>
</evidence>
<protein>
    <submittedName>
        <fullName evidence="1">Uncharacterized protein</fullName>
    </submittedName>
</protein>
<comment type="caution">
    <text evidence="1">The sequence shown here is derived from an EMBL/GenBank/DDBJ whole genome shotgun (WGS) entry which is preliminary data.</text>
</comment>
<accession>A0A177T4X3</accession>
<gene>
    <name evidence="1" type="ORF">A4X13_0g7281</name>
</gene>
<evidence type="ECO:0000313" key="2">
    <source>
        <dbReference type="Proteomes" id="UP000077521"/>
    </source>
</evidence>
<organism evidence="1 2">
    <name type="scientific">Tilletia indica</name>
    <dbReference type="NCBI Taxonomy" id="43049"/>
    <lineage>
        <taxon>Eukaryota</taxon>
        <taxon>Fungi</taxon>
        <taxon>Dikarya</taxon>
        <taxon>Basidiomycota</taxon>
        <taxon>Ustilaginomycotina</taxon>
        <taxon>Exobasidiomycetes</taxon>
        <taxon>Tilletiales</taxon>
        <taxon>Tilletiaceae</taxon>
        <taxon>Tilletia</taxon>
    </lineage>
</organism>
<keyword evidence="2" id="KW-1185">Reference proteome</keyword>
<proteinExistence type="predicted"/>
<reference evidence="1" key="1">
    <citation type="submission" date="2016-04" db="EMBL/GenBank/DDBJ databases">
        <authorList>
            <person name="Nguyen H.D."/>
            <person name="Samba Siva P."/>
            <person name="Cullis J."/>
            <person name="Levesque C.A."/>
            <person name="Hambleton S."/>
        </authorList>
    </citation>
    <scope>NUCLEOTIDE SEQUENCE</scope>
    <source>
        <strain evidence="1">DAOMC 236416</strain>
    </source>
</reference>
<dbReference type="Proteomes" id="UP000077521">
    <property type="component" value="Unassembled WGS sequence"/>
</dbReference>